<sequence length="111" mass="12424">MVAWWLLLLLGRILTPESAMLSLHAHGHTKHTTVGPTQTPASQGSNKALLTPQHQHCAVEQFYDTPFQFAAALTMPAPWHVLLYPRYQPQTVVHRVSYSWYCPALRGPPVG</sequence>
<name>A0A8T9STI6_9BACT</name>
<dbReference type="KEGG" id="haei:MUN82_11290"/>
<gene>
    <name evidence="1" type="ORF">MUN82_11290</name>
</gene>
<proteinExistence type="predicted"/>
<accession>A0A8T9STI6</accession>
<reference evidence="1 2" key="1">
    <citation type="submission" date="2022-04" db="EMBL/GenBank/DDBJ databases">
        <title>Hymenobacter sp. isolated from the air.</title>
        <authorList>
            <person name="Won M."/>
            <person name="Lee C.-M."/>
            <person name="Woen H.-Y."/>
            <person name="Kwon S.-W."/>
        </authorList>
    </citation>
    <scope>NUCLEOTIDE SEQUENCE [LARGE SCALE GENOMIC DNA]</scope>
    <source>
        <strain evidence="2">5413 J-13</strain>
    </source>
</reference>
<dbReference type="EMBL" id="CP095053">
    <property type="protein sequence ID" value="UOR03530.1"/>
    <property type="molecule type" value="Genomic_DNA"/>
</dbReference>
<keyword evidence="2" id="KW-1185">Reference proteome</keyword>
<dbReference type="RefSeq" id="WP_245090209.1">
    <property type="nucleotide sequence ID" value="NZ_CP095053.1"/>
</dbReference>
<protein>
    <submittedName>
        <fullName evidence="1">Uncharacterized protein</fullName>
    </submittedName>
</protein>
<evidence type="ECO:0000313" key="2">
    <source>
        <dbReference type="Proteomes" id="UP000829925"/>
    </source>
</evidence>
<organism evidence="1 2">
    <name type="scientific">Hymenobacter aerilatus</name>
    <dbReference type="NCBI Taxonomy" id="2932251"/>
    <lineage>
        <taxon>Bacteria</taxon>
        <taxon>Pseudomonadati</taxon>
        <taxon>Bacteroidota</taxon>
        <taxon>Cytophagia</taxon>
        <taxon>Cytophagales</taxon>
        <taxon>Hymenobacteraceae</taxon>
        <taxon>Hymenobacter</taxon>
    </lineage>
</organism>
<dbReference type="Proteomes" id="UP000829925">
    <property type="component" value="Chromosome"/>
</dbReference>
<evidence type="ECO:0000313" key="1">
    <source>
        <dbReference type="EMBL" id="UOR03530.1"/>
    </source>
</evidence>
<dbReference type="AlphaFoldDB" id="A0A8T9STI6"/>